<comment type="caution">
    <text evidence="4">The sequence shown here is derived from an EMBL/GenBank/DDBJ whole genome shotgun (WGS) entry which is preliminary data.</text>
</comment>
<sequence length="352" mass="40354">MTLPFYAFSTIDAPDIRTIPQHEGKGSVLLRNRDELAFLSPSHYLNADSSPQAQAYLHDTVCSIMITGQDDNYWTCFCFNEDSFEERDQQRLQTEDDTEQDGGAGDPITGTEETVASIFPRTYGLQALVSFLKTICEHQCMLQERFEESLTFFTKDLLQLRIKEIGPKEIHKWGKAFRSTSAQITARNTNILDKLKVFLDVEVGLDADAIPRGRLFQSLQDDPIAMRLLREIDDIRKDILEANQELIRYKETCDEFRRERKTDQFEEGHSLANEAQKLQQLLKAIAALQIVLSILTLAAQLFSAWGVSSRVGFIILVLFIVVICIISSVVFFWMLWKGRLVQLFQKVRYGHQ</sequence>
<dbReference type="OrthoDB" id="5097863at2759"/>
<feature type="region of interest" description="Disordered" evidence="2">
    <location>
        <begin position="88"/>
        <end position="110"/>
    </location>
</feature>
<evidence type="ECO:0000313" key="5">
    <source>
        <dbReference type="Proteomes" id="UP000738349"/>
    </source>
</evidence>
<accession>A0A9P9FT44</accession>
<gene>
    <name evidence="4" type="ORF">EDB81DRAFT_939873</name>
</gene>
<evidence type="ECO:0000313" key="4">
    <source>
        <dbReference type="EMBL" id="KAH7175759.1"/>
    </source>
</evidence>
<feature type="transmembrane region" description="Helical" evidence="3">
    <location>
        <begin position="284"/>
        <end position="305"/>
    </location>
</feature>
<keyword evidence="1" id="KW-0175">Coiled coil</keyword>
<protein>
    <submittedName>
        <fullName evidence="4">Uncharacterized protein</fullName>
    </submittedName>
</protein>
<evidence type="ECO:0000256" key="1">
    <source>
        <dbReference type="SAM" id="Coils"/>
    </source>
</evidence>
<evidence type="ECO:0000256" key="2">
    <source>
        <dbReference type="SAM" id="MobiDB-lite"/>
    </source>
</evidence>
<keyword evidence="3" id="KW-0472">Membrane</keyword>
<keyword evidence="3" id="KW-0812">Transmembrane</keyword>
<dbReference type="EMBL" id="JAGMUV010000001">
    <property type="protein sequence ID" value="KAH7175759.1"/>
    <property type="molecule type" value="Genomic_DNA"/>
</dbReference>
<organism evidence="4 5">
    <name type="scientific">Dactylonectria macrodidyma</name>
    <dbReference type="NCBI Taxonomy" id="307937"/>
    <lineage>
        <taxon>Eukaryota</taxon>
        <taxon>Fungi</taxon>
        <taxon>Dikarya</taxon>
        <taxon>Ascomycota</taxon>
        <taxon>Pezizomycotina</taxon>
        <taxon>Sordariomycetes</taxon>
        <taxon>Hypocreomycetidae</taxon>
        <taxon>Hypocreales</taxon>
        <taxon>Nectriaceae</taxon>
        <taxon>Dactylonectria</taxon>
    </lineage>
</organism>
<feature type="transmembrane region" description="Helical" evidence="3">
    <location>
        <begin position="311"/>
        <end position="336"/>
    </location>
</feature>
<reference evidence="4" key="1">
    <citation type="journal article" date="2021" name="Nat. Commun.">
        <title>Genetic determinants of endophytism in the Arabidopsis root mycobiome.</title>
        <authorList>
            <person name="Mesny F."/>
            <person name="Miyauchi S."/>
            <person name="Thiergart T."/>
            <person name="Pickel B."/>
            <person name="Atanasova L."/>
            <person name="Karlsson M."/>
            <person name="Huettel B."/>
            <person name="Barry K.W."/>
            <person name="Haridas S."/>
            <person name="Chen C."/>
            <person name="Bauer D."/>
            <person name="Andreopoulos W."/>
            <person name="Pangilinan J."/>
            <person name="LaButti K."/>
            <person name="Riley R."/>
            <person name="Lipzen A."/>
            <person name="Clum A."/>
            <person name="Drula E."/>
            <person name="Henrissat B."/>
            <person name="Kohler A."/>
            <person name="Grigoriev I.V."/>
            <person name="Martin F.M."/>
            <person name="Hacquard S."/>
        </authorList>
    </citation>
    <scope>NUCLEOTIDE SEQUENCE</scope>
    <source>
        <strain evidence="4">MPI-CAGE-AT-0147</strain>
    </source>
</reference>
<proteinExistence type="predicted"/>
<dbReference type="AlphaFoldDB" id="A0A9P9FT44"/>
<name>A0A9P9FT44_9HYPO</name>
<evidence type="ECO:0000256" key="3">
    <source>
        <dbReference type="SAM" id="Phobius"/>
    </source>
</evidence>
<keyword evidence="3" id="KW-1133">Transmembrane helix</keyword>
<feature type="coiled-coil region" evidence="1">
    <location>
        <begin position="225"/>
        <end position="291"/>
    </location>
</feature>
<dbReference type="Proteomes" id="UP000738349">
    <property type="component" value="Unassembled WGS sequence"/>
</dbReference>
<keyword evidence="5" id="KW-1185">Reference proteome</keyword>